<feature type="non-terminal residue" evidence="1">
    <location>
        <position position="1"/>
    </location>
</feature>
<evidence type="ECO:0000313" key="2">
    <source>
        <dbReference type="Proteomes" id="UP000013456"/>
    </source>
</evidence>
<reference evidence="1 2" key="1">
    <citation type="journal article" date="2011" name="Nat. Biotechnol.">
        <title>Genome sequencing and comparison of two nonhuman primate animal models, the cynomolgus and Chinese rhesus macaques.</title>
        <authorList>
            <person name="Yan G."/>
            <person name="Zhang G."/>
            <person name="Fang X."/>
            <person name="Zhang Y."/>
            <person name="Li C."/>
            <person name="Ling F."/>
            <person name="Cooper D.N."/>
            <person name="Li Q."/>
            <person name="Li Y."/>
            <person name="van Gool A.J."/>
            <person name="Du H."/>
            <person name="Chen J."/>
            <person name="Chen R."/>
            <person name="Zhang P."/>
            <person name="Huang Z."/>
            <person name="Thompson J.R."/>
            <person name="Meng Y."/>
            <person name="Bai Y."/>
            <person name="Wang J."/>
            <person name="Zhuo M."/>
            <person name="Wang T."/>
            <person name="Huang Y."/>
            <person name="Wei L."/>
            <person name="Li J."/>
            <person name="Wang Z."/>
            <person name="Hu H."/>
            <person name="Yang P."/>
            <person name="Le L."/>
            <person name="Stenson P.D."/>
            <person name="Li B."/>
            <person name="Liu X."/>
            <person name="Ball E.V."/>
            <person name="An N."/>
            <person name="Huang Q."/>
            <person name="Zhang Y."/>
            <person name="Fan W."/>
            <person name="Zhang X."/>
            <person name="Li Y."/>
            <person name="Wang W."/>
            <person name="Katze M.G."/>
            <person name="Su B."/>
            <person name="Nielsen R."/>
            <person name="Yang H."/>
            <person name="Wang J."/>
            <person name="Wang X."/>
            <person name="Wang J."/>
        </authorList>
    </citation>
    <scope>NUCLEOTIDE SEQUENCE [LARGE SCALE GENOMIC DNA]</scope>
    <source>
        <strain evidence="1 2">CR-5</strain>
    </source>
</reference>
<gene>
    <name evidence="1" type="ORF">EGK_21517</name>
</gene>
<name>G8F1Y2_MACMU</name>
<feature type="non-terminal residue" evidence="1">
    <location>
        <position position="50"/>
    </location>
</feature>
<evidence type="ECO:0000313" key="1">
    <source>
        <dbReference type="EMBL" id="EHH25631.1"/>
    </source>
</evidence>
<protein>
    <submittedName>
        <fullName evidence="1">Uncharacterized protein</fullName>
    </submittedName>
</protein>
<accession>G8F1Y2</accession>
<dbReference type="EMBL" id="JH291747">
    <property type="protein sequence ID" value="EHH25631.1"/>
    <property type="molecule type" value="Genomic_DNA"/>
</dbReference>
<dbReference type="AlphaFoldDB" id="G8F1Y2"/>
<proteinExistence type="predicted"/>
<dbReference type="Proteomes" id="UP000013456">
    <property type="component" value="Unassembled WGS sequence"/>
</dbReference>
<sequence length="50" mass="5406">PSPALGSACTIQDLVLLGLAFHLWQESEKRYKVMARMVVTVDTGGCREAG</sequence>
<organism evidence="1 2">
    <name type="scientific">Macaca mulatta</name>
    <name type="common">Rhesus macaque</name>
    <dbReference type="NCBI Taxonomy" id="9544"/>
    <lineage>
        <taxon>Eukaryota</taxon>
        <taxon>Metazoa</taxon>
        <taxon>Chordata</taxon>
        <taxon>Craniata</taxon>
        <taxon>Vertebrata</taxon>
        <taxon>Euteleostomi</taxon>
        <taxon>Mammalia</taxon>
        <taxon>Eutheria</taxon>
        <taxon>Euarchontoglires</taxon>
        <taxon>Primates</taxon>
        <taxon>Haplorrhini</taxon>
        <taxon>Catarrhini</taxon>
        <taxon>Cercopithecidae</taxon>
        <taxon>Cercopithecinae</taxon>
        <taxon>Macaca</taxon>
    </lineage>
</organism>